<evidence type="ECO:0000256" key="3">
    <source>
        <dbReference type="ARBA" id="ARBA00022737"/>
    </source>
</evidence>
<organism evidence="5 6">
    <name type="scientific">Clavelina lepadiformis</name>
    <name type="common">Light-bulb sea squirt</name>
    <name type="synonym">Ascidia lepadiformis</name>
    <dbReference type="NCBI Taxonomy" id="159417"/>
    <lineage>
        <taxon>Eukaryota</taxon>
        <taxon>Metazoa</taxon>
        <taxon>Chordata</taxon>
        <taxon>Tunicata</taxon>
        <taxon>Ascidiacea</taxon>
        <taxon>Aplousobranchia</taxon>
        <taxon>Clavelinidae</taxon>
        <taxon>Clavelina</taxon>
    </lineage>
</organism>
<dbReference type="Proteomes" id="UP001642483">
    <property type="component" value="Unassembled WGS sequence"/>
</dbReference>
<protein>
    <submittedName>
        <fullName evidence="5">Uncharacterized protein</fullName>
    </submittedName>
</protein>
<dbReference type="PROSITE" id="PS00678">
    <property type="entry name" value="WD_REPEATS_1"/>
    <property type="match status" value="1"/>
</dbReference>
<keyword evidence="2 4" id="KW-0853">WD repeat</keyword>
<dbReference type="SUPFAM" id="SSF50978">
    <property type="entry name" value="WD40 repeat-like"/>
    <property type="match status" value="1"/>
</dbReference>
<dbReference type="PROSITE" id="PS50082">
    <property type="entry name" value="WD_REPEATS_2"/>
    <property type="match status" value="1"/>
</dbReference>
<accession>A0ABP0FSU7</accession>
<proteinExistence type="inferred from homology"/>
<keyword evidence="3" id="KW-0677">Repeat</keyword>
<evidence type="ECO:0000313" key="5">
    <source>
        <dbReference type="EMBL" id="CAK8682721.1"/>
    </source>
</evidence>
<sequence length="350" mass="38253">MELRDMLHVSMYCSALSPCGKYLAVGNNYGYICMFNLSSALSPNPAERSEKPVAVIKAHPGPVHALQTTQKYLISAGEGPITGWKWSDILNNKPKKSWTLDNQTKASSTSLAGKDTQISSYNCLCYKAKDDILYSGGDDNIAVQWDLNTGTCVESYNQHTEYIHDIDLLGDGIVTASEDGSVKIWDSRSNSCTGTFLPHANSQLNRPEVGKWVSCVTADPNGEWLAFGGGPHTSLWHVKSSSLVSVLDVENSEGNDSCFTPNTVRYFQDEIIAGGNQPILHRWHVNGQKKASTPCNINNIFSISCKSSDKGNLLLPMVITGSSWKMDVFTNLGYLGMTLSLVPCCKSEFC</sequence>
<reference evidence="5 6" key="1">
    <citation type="submission" date="2024-02" db="EMBL/GenBank/DDBJ databases">
        <authorList>
            <person name="Daric V."/>
            <person name="Darras S."/>
        </authorList>
    </citation>
    <scope>NUCLEOTIDE SEQUENCE [LARGE SCALE GENOMIC DNA]</scope>
</reference>
<evidence type="ECO:0000256" key="2">
    <source>
        <dbReference type="ARBA" id="ARBA00022574"/>
    </source>
</evidence>
<name>A0ABP0FSU7_CLALP</name>
<dbReference type="SMART" id="SM00320">
    <property type="entry name" value="WD40"/>
    <property type="match status" value="4"/>
</dbReference>
<dbReference type="InterPro" id="IPR015943">
    <property type="entry name" value="WD40/YVTN_repeat-like_dom_sf"/>
</dbReference>
<dbReference type="PANTHER" id="PTHR44411">
    <property type="entry name" value="THO COMPLEX SUBUNIT 6 HOMOLOG"/>
    <property type="match status" value="1"/>
</dbReference>
<dbReference type="InterPro" id="IPR001680">
    <property type="entry name" value="WD40_rpt"/>
</dbReference>
<comment type="similarity">
    <text evidence="1">Belongs to the WD repeat THOC6 family.</text>
</comment>
<evidence type="ECO:0000313" key="6">
    <source>
        <dbReference type="Proteomes" id="UP001642483"/>
    </source>
</evidence>
<keyword evidence="6" id="KW-1185">Reference proteome</keyword>
<dbReference type="InterPro" id="IPR036322">
    <property type="entry name" value="WD40_repeat_dom_sf"/>
</dbReference>
<feature type="repeat" description="WD" evidence="4">
    <location>
        <begin position="156"/>
        <end position="195"/>
    </location>
</feature>
<dbReference type="EMBL" id="CAWYQH010000096">
    <property type="protein sequence ID" value="CAK8682721.1"/>
    <property type="molecule type" value="Genomic_DNA"/>
</dbReference>
<gene>
    <name evidence="5" type="ORF">CVLEPA_LOCUS13364</name>
</gene>
<dbReference type="InterPro" id="IPR042626">
    <property type="entry name" value="THOC6"/>
</dbReference>
<comment type="caution">
    <text evidence="5">The sequence shown here is derived from an EMBL/GenBank/DDBJ whole genome shotgun (WGS) entry which is preliminary data.</text>
</comment>
<dbReference type="InterPro" id="IPR019775">
    <property type="entry name" value="WD40_repeat_CS"/>
</dbReference>
<dbReference type="PANTHER" id="PTHR44411:SF1">
    <property type="entry name" value="THO COMPLEX SUBUNIT 6 HOMOLOG"/>
    <property type="match status" value="1"/>
</dbReference>
<dbReference type="Gene3D" id="2.130.10.10">
    <property type="entry name" value="YVTN repeat-like/Quinoprotein amine dehydrogenase"/>
    <property type="match status" value="1"/>
</dbReference>
<dbReference type="Pfam" id="PF00400">
    <property type="entry name" value="WD40"/>
    <property type="match status" value="1"/>
</dbReference>
<dbReference type="PROSITE" id="PS50294">
    <property type="entry name" value="WD_REPEATS_REGION"/>
    <property type="match status" value="1"/>
</dbReference>
<evidence type="ECO:0000256" key="1">
    <source>
        <dbReference type="ARBA" id="ARBA00009728"/>
    </source>
</evidence>
<evidence type="ECO:0000256" key="4">
    <source>
        <dbReference type="PROSITE-ProRule" id="PRU00221"/>
    </source>
</evidence>